<comment type="similarity">
    <text evidence="3 15 17">Belongs to the RNA methyltransferase TrmD family.</text>
</comment>
<dbReference type="Pfam" id="PF01746">
    <property type="entry name" value="tRNA_m1G_MT"/>
    <property type="match status" value="1"/>
</dbReference>
<evidence type="ECO:0000256" key="11">
    <source>
        <dbReference type="ARBA" id="ARBA00022694"/>
    </source>
</evidence>
<dbReference type="GO" id="GO:0005829">
    <property type="term" value="C:cytosol"/>
    <property type="evidence" value="ECO:0007669"/>
    <property type="project" value="TreeGrafter"/>
</dbReference>
<dbReference type="CDD" id="cd18080">
    <property type="entry name" value="TrmD-like"/>
    <property type="match status" value="1"/>
</dbReference>
<evidence type="ECO:0000256" key="12">
    <source>
        <dbReference type="ARBA" id="ARBA00029736"/>
    </source>
</evidence>
<evidence type="ECO:0000256" key="2">
    <source>
        <dbReference type="ARBA" id="ARBA00004496"/>
    </source>
</evidence>
<dbReference type="EC" id="2.1.1.228" evidence="5 15"/>
<accession>A0A7M3U291</accession>
<dbReference type="FunFam" id="3.40.1280.10:FF:000001">
    <property type="entry name" value="tRNA (guanine-N(1)-)-methyltransferase"/>
    <property type="match status" value="1"/>
</dbReference>
<evidence type="ECO:0000256" key="7">
    <source>
        <dbReference type="ARBA" id="ARBA00022490"/>
    </source>
</evidence>
<dbReference type="InterPro" id="IPR029026">
    <property type="entry name" value="tRNA_m1G_MTases_N"/>
</dbReference>
<evidence type="ECO:0000259" key="18">
    <source>
        <dbReference type="Pfam" id="PF01746"/>
    </source>
</evidence>
<feature type="binding site" evidence="15 16">
    <location>
        <begin position="134"/>
        <end position="139"/>
    </location>
    <ligand>
        <name>S-adenosyl-L-methionine</name>
        <dbReference type="ChEBI" id="CHEBI:59789"/>
    </ligand>
</feature>
<evidence type="ECO:0000256" key="9">
    <source>
        <dbReference type="ARBA" id="ARBA00022679"/>
    </source>
</evidence>
<evidence type="ECO:0000256" key="14">
    <source>
        <dbReference type="ARBA" id="ARBA00047783"/>
    </source>
</evidence>
<dbReference type="RefSeq" id="WP_191111300.1">
    <property type="nucleotide sequence ID" value="NZ_CP061738.1"/>
</dbReference>
<dbReference type="InterPro" id="IPR029028">
    <property type="entry name" value="Alpha/beta_knot_MTases"/>
</dbReference>
<keyword evidence="9 15" id="KW-0808">Transferase</keyword>
<evidence type="ECO:0000256" key="17">
    <source>
        <dbReference type="RuleBase" id="RU003464"/>
    </source>
</evidence>
<keyword evidence="7 15" id="KW-0963">Cytoplasm</keyword>
<evidence type="ECO:0000313" key="20">
    <source>
        <dbReference type="Proteomes" id="UP000516514"/>
    </source>
</evidence>
<comment type="catalytic activity">
    <reaction evidence="14 15 17">
        <text>guanosine(37) in tRNA + S-adenosyl-L-methionine = N(1)-methylguanosine(37) in tRNA + S-adenosyl-L-homocysteine + H(+)</text>
        <dbReference type="Rhea" id="RHEA:36899"/>
        <dbReference type="Rhea" id="RHEA-COMP:10145"/>
        <dbReference type="Rhea" id="RHEA-COMP:10147"/>
        <dbReference type="ChEBI" id="CHEBI:15378"/>
        <dbReference type="ChEBI" id="CHEBI:57856"/>
        <dbReference type="ChEBI" id="CHEBI:59789"/>
        <dbReference type="ChEBI" id="CHEBI:73542"/>
        <dbReference type="ChEBI" id="CHEBI:74269"/>
        <dbReference type="EC" id="2.1.1.228"/>
    </reaction>
</comment>
<sequence length="236" mass="26624">MTFNITVLTIFPEMFPGFLNYSLAGKALKKKIWDLEVVNVRSFAKDKHSTVDDVPYGGGAGMIMRSDVIGDAVDSVLSAHKDTKFLYMTPSGTKFDQSIANELIEFSHITILCGRFEGIDQRVIDEYTPYELSVGDYILSGGEPAAMVVLDTCIRLLPGVVNNSDSVTEESFNYSSGMLEYPQYTKPKQWREHKVPEVLLSGNHKKISDWRQEQSQVITRKRRPELLNGEINDKFT</sequence>
<feature type="domain" description="tRNA methyltransferase TRMD/TRM10-type" evidence="18">
    <location>
        <begin position="4"/>
        <end position="228"/>
    </location>
</feature>
<evidence type="ECO:0000256" key="10">
    <source>
        <dbReference type="ARBA" id="ARBA00022691"/>
    </source>
</evidence>
<evidence type="ECO:0000313" key="19">
    <source>
        <dbReference type="EMBL" id="QOD38526.1"/>
    </source>
</evidence>
<evidence type="ECO:0000256" key="4">
    <source>
        <dbReference type="ARBA" id="ARBA00011738"/>
    </source>
</evidence>
<evidence type="ECO:0000256" key="16">
    <source>
        <dbReference type="PIRSR" id="PIRSR000386-1"/>
    </source>
</evidence>
<dbReference type="SUPFAM" id="SSF75217">
    <property type="entry name" value="alpha/beta knot"/>
    <property type="match status" value="1"/>
</dbReference>
<dbReference type="KEGG" id="wms:ID128_01345"/>
<dbReference type="HAMAP" id="MF_00605">
    <property type="entry name" value="TrmD"/>
    <property type="match status" value="1"/>
</dbReference>
<feature type="binding site" evidence="15 16">
    <location>
        <position position="114"/>
    </location>
    <ligand>
        <name>S-adenosyl-L-methionine</name>
        <dbReference type="ChEBI" id="CHEBI:59789"/>
    </ligand>
</feature>
<dbReference type="InterPro" id="IPR023148">
    <property type="entry name" value="tRNA_m1G_MeTrfase_C_sf"/>
</dbReference>
<comment type="subunit">
    <text evidence="4 15 17">Homodimer.</text>
</comment>
<evidence type="ECO:0000256" key="6">
    <source>
        <dbReference type="ARBA" id="ARBA00014679"/>
    </source>
</evidence>
<dbReference type="PANTHER" id="PTHR46417:SF1">
    <property type="entry name" value="TRNA (GUANINE-N(1)-)-METHYLTRANSFERASE"/>
    <property type="match status" value="1"/>
</dbReference>
<keyword evidence="11 15" id="KW-0819">tRNA processing</keyword>
<dbReference type="InterPro" id="IPR016009">
    <property type="entry name" value="tRNA_MeTrfase_TRMD/TRM10"/>
</dbReference>
<dbReference type="Gene3D" id="3.40.1280.10">
    <property type="match status" value="1"/>
</dbReference>
<keyword evidence="20" id="KW-1185">Reference proteome</keyword>
<reference evidence="19 20" key="1">
    <citation type="submission" date="2020-09" db="EMBL/GenBank/DDBJ databases">
        <title>An Earliest Endosymbiont, Wolbachia massiliensis sp. nov., Strain PL13 From the Bed Bug (Cimex hemipterius), Type strain of a New supergroup T.</title>
        <authorList>
            <person name="Laidoudi Y."/>
            <person name="Levasseur A."/>
            <person name="Medkour H."/>
            <person name="Maaloum M."/>
            <person name="BenKhedher M."/>
            <person name="Sambou M."/>
            <person name="Bassene H."/>
            <person name="Davoust B."/>
            <person name="Fenollar F."/>
            <person name="Raoult D."/>
            <person name="Mediannikov O."/>
        </authorList>
    </citation>
    <scope>NUCLEOTIDE SEQUENCE [LARGE SCALE GENOMIC DNA]</scope>
    <source>
        <strain evidence="19 20">PL13</strain>
    </source>
</reference>
<dbReference type="Proteomes" id="UP000516514">
    <property type="component" value="Chromosome"/>
</dbReference>
<evidence type="ECO:0000256" key="15">
    <source>
        <dbReference type="HAMAP-Rule" id="MF_00605"/>
    </source>
</evidence>
<keyword evidence="8 15" id="KW-0489">Methyltransferase</keyword>
<evidence type="ECO:0000256" key="3">
    <source>
        <dbReference type="ARBA" id="ARBA00007630"/>
    </source>
</evidence>
<dbReference type="GO" id="GO:0002939">
    <property type="term" value="P:tRNA N1-guanine methylation"/>
    <property type="evidence" value="ECO:0007669"/>
    <property type="project" value="TreeGrafter"/>
</dbReference>
<evidence type="ECO:0000256" key="13">
    <source>
        <dbReference type="ARBA" id="ARBA00033392"/>
    </source>
</evidence>
<dbReference type="AlphaFoldDB" id="A0A7M3U291"/>
<dbReference type="NCBIfam" id="NF000648">
    <property type="entry name" value="PRK00026.1"/>
    <property type="match status" value="1"/>
</dbReference>
<dbReference type="NCBIfam" id="TIGR00088">
    <property type="entry name" value="trmD"/>
    <property type="match status" value="1"/>
</dbReference>
<dbReference type="PIRSF" id="PIRSF000386">
    <property type="entry name" value="tRNA_mtase"/>
    <property type="match status" value="1"/>
</dbReference>
<dbReference type="PANTHER" id="PTHR46417">
    <property type="entry name" value="TRNA (GUANINE-N(1)-)-METHYLTRANSFERASE"/>
    <property type="match status" value="1"/>
</dbReference>
<dbReference type="Gene3D" id="1.10.1270.20">
    <property type="entry name" value="tRNA(m1g37)methyltransferase, domain 2"/>
    <property type="match status" value="1"/>
</dbReference>
<organism evidence="19 20">
    <name type="scientific">Candidatus Wolbachia massiliensis</name>
    <dbReference type="NCBI Taxonomy" id="1845000"/>
    <lineage>
        <taxon>Bacteria</taxon>
        <taxon>Pseudomonadati</taxon>
        <taxon>Pseudomonadota</taxon>
        <taxon>Alphaproteobacteria</taxon>
        <taxon>Rickettsiales</taxon>
        <taxon>Anaplasmataceae</taxon>
        <taxon>Wolbachieae</taxon>
        <taxon>Wolbachia</taxon>
    </lineage>
</organism>
<comment type="function">
    <text evidence="1 15 17">Specifically methylates guanosine-37 in various tRNAs.</text>
</comment>
<evidence type="ECO:0000256" key="5">
    <source>
        <dbReference type="ARBA" id="ARBA00012807"/>
    </source>
</evidence>
<comment type="subcellular location">
    <subcellularLocation>
        <location evidence="2 15 17">Cytoplasm</location>
    </subcellularLocation>
</comment>
<gene>
    <name evidence="15 19" type="primary">trmD</name>
    <name evidence="19" type="ORF">ID128_01345</name>
</gene>
<dbReference type="GO" id="GO:0052906">
    <property type="term" value="F:tRNA (guanine(37)-N1)-methyltransferase activity"/>
    <property type="evidence" value="ECO:0007669"/>
    <property type="project" value="UniProtKB-UniRule"/>
</dbReference>
<proteinExistence type="inferred from homology"/>
<evidence type="ECO:0000256" key="1">
    <source>
        <dbReference type="ARBA" id="ARBA00002634"/>
    </source>
</evidence>
<evidence type="ECO:0000256" key="8">
    <source>
        <dbReference type="ARBA" id="ARBA00022603"/>
    </source>
</evidence>
<protein>
    <recommendedName>
        <fullName evidence="6 15">tRNA (guanine-N(1)-)-methyltransferase</fullName>
        <ecNumber evidence="5 15">2.1.1.228</ecNumber>
    </recommendedName>
    <alternativeName>
        <fullName evidence="12 15">M1G-methyltransferase</fullName>
    </alternativeName>
    <alternativeName>
        <fullName evidence="13 15">tRNA [GM37] methyltransferase</fullName>
    </alternativeName>
</protein>
<name>A0A7M3U291_9RICK</name>
<dbReference type="EMBL" id="CP061738">
    <property type="protein sequence ID" value="QOD38526.1"/>
    <property type="molecule type" value="Genomic_DNA"/>
</dbReference>
<keyword evidence="10 15" id="KW-0949">S-adenosyl-L-methionine</keyword>
<dbReference type="InterPro" id="IPR002649">
    <property type="entry name" value="tRNA_m1G_MeTrfase_TrmD"/>
</dbReference>